<organism evidence="2 3">
    <name type="scientific">Cannabis sativa</name>
    <name type="common">Hemp</name>
    <name type="synonym">Marijuana</name>
    <dbReference type="NCBI Taxonomy" id="3483"/>
    <lineage>
        <taxon>Eukaryota</taxon>
        <taxon>Viridiplantae</taxon>
        <taxon>Streptophyta</taxon>
        <taxon>Embryophyta</taxon>
        <taxon>Tracheophyta</taxon>
        <taxon>Spermatophyta</taxon>
        <taxon>Magnoliopsida</taxon>
        <taxon>eudicotyledons</taxon>
        <taxon>Gunneridae</taxon>
        <taxon>Pentapetalae</taxon>
        <taxon>rosids</taxon>
        <taxon>fabids</taxon>
        <taxon>Rosales</taxon>
        <taxon>Cannabaceae</taxon>
        <taxon>Cannabis</taxon>
    </lineage>
</organism>
<dbReference type="InterPro" id="IPR040256">
    <property type="entry name" value="At4g02000-like"/>
</dbReference>
<evidence type="ECO:0000313" key="3">
    <source>
        <dbReference type="Proteomes" id="UP000525078"/>
    </source>
</evidence>
<dbReference type="Pfam" id="PF14111">
    <property type="entry name" value="DUF4283"/>
    <property type="match status" value="1"/>
</dbReference>
<protein>
    <recommendedName>
        <fullName evidence="1">DUF4283 domain-containing protein</fullName>
    </recommendedName>
</protein>
<gene>
    <name evidence="2" type="ORF">F8388_015905</name>
</gene>
<proteinExistence type="predicted"/>
<accession>A0A7J6ENE1</accession>
<dbReference type="PANTHER" id="PTHR31286:SF180">
    <property type="entry name" value="OS10G0362600 PROTEIN"/>
    <property type="match status" value="1"/>
</dbReference>
<feature type="domain" description="DUF4283" evidence="1">
    <location>
        <begin position="40"/>
        <end position="117"/>
    </location>
</feature>
<reference evidence="2 3" key="1">
    <citation type="journal article" date="2020" name="bioRxiv">
        <title>Sequence and annotation of 42 cannabis genomes reveals extensive copy number variation in cannabinoid synthesis and pathogen resistance genes.</title>
        <authorList>
            <person name="Mckernan K.J."/>
            <person name="Helbert Y."/>
            <person name="Kane L.T."/>
            <person name="Ebling H."/>
            <person name="Zhang L."/>
            <person name="Liu B."/>
            <person name="Eaton Z."/>
            <person name="Mclaughlin S."/>
            <person name="Kingan S."/>
            <person name="Baybayan P."/>
            <person name="Concepcion G."/>
            <person name="Jordan M."/>
            <person name="Riva A."/>
            <person name="Barbazuk W."/>
            <person name="Harkins T."/>
        </authorList>
    </citation>
    <scope>NUCLEOTIDE SEQUENCE [LARGE SCALE GENOMIC DNA]</scope>
    <source>
        <strain evidence="3">cv. Jamaican Lion 4</strain>
        <tissue evidence="2">Leaf</tissue>
    </source>
</reference>
<name>A0A7J6ENE1_CANSA</name>
<dbReference type="Proteomes" id="UP000525078">
    <property type="component" value="Unassembled WGS sequence"/>
</dbReference>
<evidence type="ECO:0000313" key="2">
    <source>
        <dbReference type="EMBL" id="KAF4359865.1"/>
    </source>
</evidence>
<dbReference type="EMBL" id="JAATIP010000212">
    <property type="protein sequence ID" value="KAF4359865.1"/>
    <property type="molecule type" value="Genomic_DNA"/>
</dbReference>
<dbReference type="InterPro" id="IPR025558">
    <property type="entry name" value="DUF4283"/>
</dbReference>
<dbReference type="AlphaFoldDB" id="A0A7J6ENE1"/>
<dbReference type="PANTHER" id="PTHR31286">
    <property type="entry name" value="GLYCINE-RICH CELL WALL STRUCTURAL PROTEIN 1.8-LIKE"/>
    <property type="match status" value="1"/>
</dbReference>
<sequence length="415" mass="44988">MEEFMAMPADGNETSENMMVTGVEELSISLEANLDLGSEAAGKSVVAKIISKRPIFNGLLRSVLGKKWKLAPGWKLQEVGNKTFILRLTKKAEAELIVKNGPWAVCDGFLVVKPMPEDGRWGLVDMDSSPIWVRVYVVPPRFWTQKNATAIANKIGLVISIDRMWRNGFPSNEYIRLRVSISLLKPLFVGLFLPMEEGGVDRDTLAIKAAAGGTLVEKNVVVPAQGHSGPQEKGLYVHEMEGQKDVVVGKRIASDMKVGGPIIFSNSGEKGKEIADVEESKVSHLAMVFNVVLDPRAQLAHKDSRPNRKGCGIIIKSNEEVGKKASVSGASGPGKKRRLEGLHDPALEIISEPTSARELNGGLKKLCSEPSKKLSSSKKDIKLGCEDGGCLGNKGEVSNNLPLQSSSKFVCDLHE</sequence>
<evidence type="ECO:0000259" key="1">
    <source>
        <dbReference type="Pfam" id="PF14111"/>
    </source>
</evidence>
<comment type="caution">
    <text evidence="2">The sequence shown here is derived from an EMBL/GenBank/DDBJ whole genome shotgun (WGS) entry which is preliminary data.</text>
</comment>